<organism evidence="3 4">
    <name type="scientific">Erythranthe guttata</name>
    <name type="common">Yellow monkey flower</name>
    <name type="synonym">Mimulus guttatus</name>
    <dbReference type="NCBI Taxonomy" id="4155"/>
    <lineage>
        <taxon>Eukaryota</taxon>
        <taxon>Viridiplantae</taxon>
        <taxon>Streptophyta</taxon>
        <taxon>Embryophyta</taxon>
        <taxon>Tracheophyta</taxon>
        <taxon>Spermatophyta</taxon>
        <taxon>Magnoliopsida</taxon>
        <taxon>eudicotyledons</taxon>
        <taxon>Gunneridae</taxon>
        <taxon>Pentapetalae</taxon>
        <taxon>asterids</taxon>
        <taxon>lamiids</taxon>
        <taxon>Lamiales</taxon>
        <taxon>Phrymaceae</taxon>
        <taxon>Erythranthe</taxon>
    </lineage>
</organism>
<evidence type="ECO:0000313" key="3">
    <source>
        <dbReference type="EMBL" id="EYU42379.1"/>
    </source>
</evidence>
<gene>
    <name evidence="3" type="ORF">MIMGU_mgv11b009987mg</name>
</gene>
<dbReference type="GO" id="GO:0008270">
    <property type="term" value="F:zinc ion binding"/>
    <property type="evidence" value="ECO:0007669"/>
    <property type="project" value="UniProtKB-KW"/>
</dbReference>
<accession>A0A022RQQ3</accession>
<protein>
    <recommendedName>
        <fullName evidence="2">RING-type domain-containing protein</fullName>
    </recommendedName>
</protein>
<keyword evidence="1" id="KW-0862">Zinc</keyword>
<evidence type="ECO:0000259" key="2">
    <source>
        <dbReference type="PROSITE" id="PS50089"/>
    </source>
</evidence>
<keyword evidence="1" id="KW-0479">Metal-binding</keyword>
<dbReference type="Gene3D" id="3.30.40.10">
    <property type="entry name" value="Zinc/RING finger domain, C3HC4 (zinc finger)"/>
    <property type="match status" value="1"/>
</dbReference>
<evidence type="ECO:0000313" key="4">
    <source>
        <dbReference type="Proteomes" id="UP000030748"/>
    </source>
</evidence>
<dbReference type="AlphaFoldDB" id="A0A022RQQ3"/>
<dbReference type="PhylomeDB" id="A0A022RQQ3"/>
<sequence length="264" mass="30502">MAPRGSVVNFFGVAERTTAGYEYRYRFSLDDEIAPLYRYTLDPDLKTYLFEIRTSFIIKTIDGRDQIVDSERFDACRHGKETVHIFTDVSCRLAEYWMTKDEIKELVNKASDFAAQTANDPRNARRSLIPIVVRLEVCTVQQENETVDLVNDRVIRADNLVPICVWPTVTDVGREQLDSQLSLYSLRVAMMRRRVEDIDKELTIMPLCGICSRGPKIGTHISVIPPCDHAFHTHCIVRRLLENNYFCSTCCVRVYPYRFDGPLF</sequence>
<dbReference type="EMBL" id="KI630297">
    <property type="protein sequence ID" value="EYU42379.1"/>
    <property type="molecule type" value="Genomic_DNA"/>
</dbReference>
<dbReference type="Proteomes" id="UP000030748">
    <property type="component" value="Unassembled WGS sequence"/>
</dbReference>
<dbReference type="InterPro" id="IPR013083">
    <property type="entry name" value="Znf_RING/FYVE/PHD"/>
</dbReference>
<proteinExistence type="predicted"/>
<dbReference type="PROSITE" id="PS50089">
    <property type="entry name" value="ZF_RING_2"/>
    <property type="match status" value="1"/>
</dbReference>
<evidence type="ECO:0000256" key="1">
    <source>
        <dbReference type="PROSITE-ProRule" id="PRU00175"/>
    </source>
</evidence>
<reference evidence="3 4" key="1">
    <citation type="journal article" date="2013" name="Proc. Natl. Acad. Sci. U.S.A.">
        <title>Fine-scale variation in meiotic recombination in Mimulus inferred from population shotgun sequencing.</title>
        <authorList>
            <person name="Hellsten U."/>
            <person name="Wright K.M."/>
            <person name="Jenkins J."/>
            <person name="Shu S."/>
            <person name="Yuan Y."/>
            <person name="Wessler S.R."/>
            <person name="Schmutz J."/>
            <person name="Willis J.H."/>
            <person name="Rokhsar D.S."/>
        </authorList>
    </citation>
    <scope>NUCLEOTIDE SEQUENCE [LARGE SCALE GENOMIC DNA]</scope>
    <source>
        <strain evidence="4">cv. DUN x IM62</strain>
    </source>
</reference>
<dbReference type="InterPro" id="IPR001841">
    <property type="entry name" value="Znf_RING"/>
</dbReference>
<keyword evidence="4" id="KW-1185">Reference proteome</keyword>
<dbReference type="SUPFAM" id="SSF57850">
    <property type="entry name" value="RING/U-box"/>
    <property type="match status" value="1"/>
</dbReference>
<feature type="domain" description="RING-type" evidence="2">
    <location>
        <begin position="208"/>
        <end position="250"/>
    </location>
</feature>
<keyword evidence="1" id="KW-0863">Zinc-finger</keyword>
<name>A0A022RQQ3_ERYGU</name>